<dbReference type="InterPro" id="IPR029058">
    <property type="entry name" value="AB_hydrolase_fold"/>
</dbReference>
<dbReference type="EMBL" id="CP058952">
    <property type="protein sequence ID" value="QLI83099.1"/>
    <property type="molecule type" value="Genomic_DNA"/>
</dbReference>
<dbReference type="Gene3D" id="3.40.50.1820">
    <property type="entry name" value="alpha/beta hydrolase"/>
    <property type="match status" value="1"/>
</dbReference>
<dbReference type="Pfam" id="PF12146">
    <property type="entry name" value="Hydrolase_4"/>
    <property type="match status" value="1"/>
</dbReference>
<dbReference type="KEGG" id="cfon:HZU75_17105"/>
<proteinExistence type="predicted"/>
<feature type="domain" description="Serine aminopeptidase S33" evidence="1">
    <location>
        <begin position="59"/>
        <end position="150"/>
    </location>
</feature>
<reference evidence="2 3" key="1">
    <citation type="journal article" date="2016" name="Int. J. Syst. Evol. Microbiol.">
        <title>Chitinibacter fontanus sp. nov., isolated from a spring.</title>
        <authorList>
            <person name="Sheu S.Y."/>
            <person name="Li Y.S."/>
            <person name="Young C.C."/>
            <person name="Chen W.M."/>
        </authorList>
    </citation>
    <scope>NUCLEOTIDE SEQUENCE [LARGE SCALE GENOMIC DNA]</scope>
    <source>
        <strain evidence="2 3">STM-7</strain>
    </source>
</reference>
<keyword evidence="3" id="KW-1185">Reference proteome</keyword>
<dbReference type="Proteomes" id="UP000510822">
    <property type="component" value="Chromosome"/>
</dbReference>
<dbReference type="GO" id="GO:0016787">
    <property type="term" value="F:hydrolase activity"/>
    <property type="evidence" value="ECO:0007669"/>
    <property type="project" value="UniProtKB-KW"/>
</dbReference>
<protein>
    <submittedName>
        <fullName evidence="2">Alpha/beta fold hydrolase</fullName>
    </submittedName>
</protein>
<dbReference type="SUPFAM" id="SSF53474">
    <property type="entry name" value="alpha/beta-Hydrolases"/>
    <property type="match status" value="1"/>
</dbReference>
<organism evidence="2 3">
    <name type="scientific">Chitinibacter fontanus</name>
    <dbReference type="NCBI Taxonomy" id="1737446"/>
    <lineage>
        <taxon>Bacteria</taxon>
        <taxon>Pseudomonadati</taxon>
        <taxon>Pseudomonadota</taxon>
        <taxon>Betaproteobacteria</taxon>
        <taxon>Neisseriales</taxon>
        <taxon>Chitinibacteraceae</taxon>
        <taxon>Chitinibacter</taxon>
    </lineage>
</organism>
<keyword evidence="2" id="KW-0378">Hydrolase</keyword>
<accession>A0A7D5VBM6</accession>
<dbReference type="InterPro" id="IPR022742">
    <property type="entry name" value="Hydrolase_4"/>
</dbReference>
<evidence type="ECO:0000313" key="2">
    <source>
        <dbReference type="EMBL" id="QLI83099.1"/>
    </source>
</evidence>
<sequence length="215" mass="23370">MTSTNIPRKAATFDLVHIAGPAGTLECLKLESAWSETVGIALVAHPNPTEGGTFNNKVVHTLAKTLSRLGYVVYCPNLRGVGKSDGVHSRGEHEPDDMAAVLAFARHENPAIIRLTLAGFSFGTLVQSRLRQRLGEHEVEGMILVGPAVSRYEFPTVPADTLVIHGEEDEVISLGAVLDWARPQQLPVLVVPGVGHFFHGRLTQLAQLIDKAWRF</sequence>
<gene>
    <name evidence="2" type="ORF">HZU75_17105</name>
</gene>
<dbReference type="RefSeq" id="WP_180307168.1">
    <property type="nucleotide sequence ID" value="NZ_CP058952.1"/>
</dbReference>
<name>A0A7D5VBM6_9NEIS</name>
<dbReference type="PANTHER" id="PTHR42103">
    <property type="entry name" value="ALPHA/BETA-HYDROLASES SUPERFAMILY PROTEIN"/>
    <property type="match status" value="1"/>
</dbReference>
<evidence type="ECO:0000259" key="1">
    <source>
        <dbReference type="Pfam" id="PF12146"/>
    </source>
</evidence>
<dbReference type="AlphaFoldDB" id="A0A7D5VBM6"/>
<evidence type="ECO:0000313" key="3">
    <source>
        <dbReference type="Proteomes" id="UP000510822"/>
    </source>
</evidence>
<dbReference type="PANTHER" id="PTHR42103:SF2">
    <property type="entry name" value="AB HYDROLASE-1 DOMAIN-CONTAINING PROTEIN"/>
    <property type="match status" value="1"/>
</dbReference>